<dbReference type="eggNOG" id="COG4856">
    <property type="taxonomic scope" value="Bacteria"/>
</dbReference>
<organism evidence="1 2">
    <name type="scientific">Sporocytophaga myxococcoides</name>
    <dbReference type="NCBI Taxonomy" id="153721"/>
    <lineage>
        <taxon>Bacteria</taxon>
        <taxon>Pseudomonadati</taxon>
        <taxon>Bacteroidota</taxon>
        <taxon>Cytophagia</taxon>
        <taxon>Cytophagales</taxon>
        <taxon>Cytophagaceae</taxon>
        <taxon>Sporocytophaga</taxon>
    </lineage>
</organism>
<keyword evidence="2" id="KW-1185">Reference proteome</keyword>
<comment type="caution">
    <text evidence="1">The sequence shown here is derived from an EMBL/GenBank/DDBJ whole genome shotgun (WGS) entry which is preliminary data.</text>
</comment>
<protein>
    <recommendedName>
        <fullName evidence="3">YbbR-like protein</fullName>
    </recommendedName>
</protein>
<reference evidence="1 2" key="1">
    <citation type="submission" date="2014-09" db="EMBL/GenBank/DDBJ databases">
        <title>Sporocytophaga myxococcoides PG-01 genome sequencing.</title>
        <authorList>
            <person name="Liu L."/>
            <person name="Gao P.J."/>
            <person name="Chen G.J."/>
            <person name="Wang L.S."/>
        </authorList>
    </citation>
    <scope>NUCLEOTIDE SEQUENCE [LARGE SCALE GENOMIC DNA]</scope>
    <source>
        <strain evidence="1 2">PG-01</strain>
    </source>
</reference>
<gene>
    <name evidence="1" type="ORF">MYP_4134</name>
</gene>
<name>A0A098LK99_9BACT</name>
<dbReference type="AlphaFoldDB" id="A0A098LK99"/>
<accession>A0A098LK99</accession>
<evidence type="ECO:0008006" key="3">
    <source>
        <dbReference type="Google" id="ProtNLM"/>
    </source>
</evidence>
<evidence type="ECO:0000313" key="1">
    <source>
        <dbReference type="EMBL" id="GAL86904.1"/>
    </source>
</evidence>
<dbReference type="RefSeq" id="WP_156140755.1">
    <property type="nucleotide sequence ID" value="NZ_BBLT01000010.1"/>
</dbReference>
<evidence type="ECO:0000313" key="2">
    <source>
        <dbReference type="Proteomes" id="UP000030185"/>
    </source>
</evidence>
<dbReference type="EMBL" id="BBLT01000010">
    <property type="protein sequence ID" value="GAL86904.1"/>
    <property type="molecule type" value="Genomic_DNA"/>
</dbReference>
<proteinExistence type="predicted"/>
<dbReference type="Proteomes" id="UP000030185">
    <property type="component" value="Unassembled WGS sequence"/>
</dbReference>
<dbReference type="STRING" id="153721.MYP_4134"/>
<sequence length="311" mass="35930">MSKGKFILGIKADWRAVILCIVAASTFWFLNAMNDDYTSNITYPVIFDYPEDKLVAVEKLPSKIRINASGYGWNFFRKTFWFKTAPIHIEIKKVPKKKYMSSEQLYHIVSQQLDDLKVNYVLTDSLYLPFEKLRKKKVVIAADTSKISMAPGYMIVGPIKIFPDTLTVRGGYSQVNEFPDTLNLFIPQTNISSSYDEDVKTEISYSPDIVLSVPKVKVKFEVEKVHKENIVLSLQKVNFPEGKKLSEKTVILSYFVNKNSRNQAKEEDFKVVVDYNNLNRDKTIKAKLLKKPSFVYRYYFTPAFIKVSDEE</sequence>
<dbReference type="OrthoDB" id="1115707at2"/>